<dbReference type="AlphaFoldDB" id="A0A975S830"/>
<dbReference type="Gene3D" id="1.20.1250.20">
    <property type="entry name" value="MFS general substrate transporter like domains"/>
    <property type="match status" value="1"/>
</dbReference>
<feature type="transmembrane region" description="Helical" evidence="1">
    <location>
        <begin position="99"/>
        <end position="119"/>
    </location>
</feature>
<evidence type="ECO:0000313" key="2">
    <source>
        <dbReference type="EMBL" id="QWQ37547.1"/>
    </source>
</evidence>
<evidence type="ECO:0000313" key="3">
    <source>
        <dbReference type="Proteomes" id="UP000680588"/>
    </source>
</evidence>
<organism evidence="2 3">
    <name type="scientific">Arthrobacter sunyaminii</name>
    <dbReference type="NCBI Taxonomy" id="2816859"/>
    <lineage>
        <taxon>Bacteria</taxon>
        <taxon>Bacillati</taxon>
        <taxon>Actinomycetota</taxon>
        <taxon>Actinomycetes</taxon>
        <taxon>Micrococcales</taxon>
        <taxon>Micrococcaceae</taxon>
        <taxon>Arthrobacter</taxon>
    </lineage>
</organism>
<keyword evidence="1" id="KW-1133">Transmembrane helix</keyword>
<accession>A0A975S830</accession>
<dbReference type="InterPro" id="IPR036259">
    <property type="entry name" value="MFS_trans_sf"/>
</dbReference>
<dbReference type="RefSeq" id="WP_207346599.1">
    <property type="nucleotide sequence ID" value="NZ_CP076456.1"/>
</dbReference>
<keyword evidence="1" id="KW-0812">Transmembrane</keyword>
<dbReference type="EMBL" id="CP076456">
    <property type="protein sequence ID" value="QWQ37547.1"/>
    <property type="molecule type" value="Genomic_DNA"/>
</dbReference>
<reference evidence="2" key="1">
    <citation type="submission" date="2021-06" db="EMBL/GenBank/DDBJ databases">
        <title>Novel species in genus Arthrobacter.</title>
        <authorList>
            <person name="Zhang G."/>
        </authorList>
    </citation>
    <scope>NUCLEOTIDE SEQUENCE</scope>
    <source>
        <strain evidence="2">Zg-ZUI122</strain>
    </source>
</reference>
<gene>
    <name evidence="2" type="ORF">KG104_07410</name>
</gene>
<feature type="transmembrane region" description="Helical" evidence="1">
    <location>
        <begin position="125"/>
        <end position="144"/>
    </location>
</feature>
<protein>
    <submittedName>
        <fullName evidence="2">Uncharacterized protein</fullName>
    </submittedName>
</protein>
<feature type="transmembrane region" description="Helical" evidence="1">
    <location>
        <begin position="61"/>
        <end position="79"/>
    </location>
</feature>
<dbReference type="KEGG" id="asun:KG104_07410"/>
<proteinExistence type="predicted"/>
<evidence type="ECO:0000256" key="1">
    <source>
        <dbReference type="SAM" id="Phobius"/>
    </source>
</evidence>
<name>A0A975S830_9MICC</name>
<sequence>MTNNQGARPDSAEARRALETVYESKHALAAYVRSPPWLYPLQGLGMGLFVIGLVFSKEDGWGSSLLAVAAVFFCLLPMLQARGRVVVDVYTHRGSRRLALVYVTAFALTAVVALVLYSIYSWTWIAYAAAAMALVLTLIMGPAMEARLERSLRNSHP</sequence>
<dbReference type="Proteomes" id="UP000680588">
    <property type="component" value="Chromosome"/>
</dbReference>
<keyword evidence="3" id="KW-1185">Reference proteome</keyword>
<feature type="transmembrane region" description="Helical" evidence="1">
    <location>
        <begin position="37"/>
        <end position="55"/>
    </location>
</feature>
<keyword evidence="1" id="KW-0472">Membrane</keyword>